<accession>A0A7J0FXE8</accession>
<dbReference type="Proteomes" id="UP000585474">
    <property type="component" value="Unassembled WGS sequence"/>
</dbReference>
<protein>
    <submittedName>
        <fullName evidence="1">Uncharacterized protein</fullName>
    </submittedName>
</protein>
<name>A0A7J0FXE8_9ERIC</name>
<dbReference type="EMBL" id="BJWL01000015">
    <property type="protein sequence ID" value="GFZ03363.1"/>
    <property type="molecule type" value="Genomic_DNA"/>
</dbReference>
<proteinExistence type="predicted"/>
<gene>
    <name evidence="1" type="ORF">Acr_15g0019710</name>
</gene>
<reference evidence="1 2" key="1">
    <citation type="submission" date="2019-07" db="EMBL/GenBank/DDBJ databases">
        <title>De Novo Assembly of kiwifruit Actinidia rufa.</title>
        <authorList>
            <person name="Sugita-Konishi S."/>
            <person name="Sato K."/>
            <person name="Mori E."/>
            <person name="Abe Y."/>
            <person name="Kisaki G."/>
            <person name="Hamano K."/>
            <person name="Suezawa K."/>
            <person name="Otani M."/>
            <person name="Fukuda T."/>
            <person name="Manabe T."/>
            <person name="Gomi K."/>
            <person name="Tabuchi M."/>
            <person name="Akimitsu K."/>
            <person name="Kataoka I."/>
        </authorList>
    </citation>
    <scope>NUCLEOTIDE SEQUENCE [LARGE SCALE GENOMIC DNA]</scope>
    <source>
        <strain evidence="2">cv. Fuchu</strain>
    </source>
</reference>
<sequence length="339" mass="37722">MVNYPNEKARRNNVSKNESSLALVLKERERVESRRGHQLGYLRRWRFTAEGTFMPLLPVGTGGITVAVRSIHDRQQLMLVGMESDVLLTALADGSQIGYWIRQCLHLLVQLPHKICKHPRYLASLTGTPLPTEVPASSHRGSLHPHRGARQSTSLCELSWLHLSSLVSTTGEITATNQIESERDSFRHRCARHYTASQYRIGLLPLSFSLDILHWLHHLCFFRLPHISQSISLCSCTALDPLENMADDVVADWTVNADVALTGTSLARGLVSPLPSAWAHVTASPGAWPCMTAPNWRVAMRVTAFWCVAARGLPLGTWLRLISLVDDHAAREGAFGLCF</sequence>
<evidence type="ECO:0000313" key="1">
    <source>
        <dbReference type="EMBL" id="GFZ03363.1"/>
    </source>
</evidence>
<dbReference type="AlphaFoldDB" id="A0A7J0FXE8"/>
<organism evidence="1 2">
    <name type="scientific">Actinidia rufa</name>
    <dbReference type="NCBI Taxonomy" id="165716"/>
    <lineage>
        <taxon>Eukaryota</taxon>
        <taxon>Viridiplantae</taxon>
        <taxon>Streptophyta</taxon>
        <taxon>Embryophyta</taxon>
        <taxon>Tracheophyta</taxon>
        <taxon>Spermatophyta</taxon>
        <taxon>Magnoliopsida</taxon>
        <taxon>eudicotyledons</taxon>
        <taxon>Gunneridae</taxon>
        <taxon>Pentapetalae</taxon>
        <taxon>asterids</taxon>
        <taxon>Ericales</taxon>
        <taxon>Actinidiaceae</taxon>
        <taxon>Actinidia</taxon>
    </lineage>
</organism>
<comment type="caution">
    <text evidence="1">The sequence shown here is derived from an EMBL/GenBank/DDBJ whole genome shotgun (WGS) entry which is preliminary data.</text>
</comment>
<evidence type="ECO:0000313" key="2">
    <source>
        <dbReference type="Proteomes" id="UP000585474"/>
    </source>
</evidence>
<keyword evidence="2" id="KW-1185">Reference proteome</keyword>